<keyword evidence="3" id="KW-1185">Reference proteome</keyword>
<feature type="region of interest" description="Disordered" evidence="1">
    <location>
        <begin position="76"/>
        <end position="100"/>
    </location>
</feature>
<proteinExistence type="predicted"/>
<protein>
    <submittedName>
        <fullName evidence="2">Uncharacterized protein</fullName>
    </submittedName>
</protein>
<evidence type="ECO:0000313" key="2">
    <source>
        <dbReference type="EMBL" id="SBT06722.1"/>
    </source>
</evidence>
<dbReference type="Proteomes" id="UP000199169">
    <property type="component" value="Unassembled WGS sequence"/>
</dbReference>
<dbReference type="AlphaFoldDB" id="A0A1A8XQJ6"/>
<sequence length="100" mass="11166">MGSLRMIRVAWKPSSFEEFFEVVTVAPEFSFSLCTFSDIDQNSVHARLVIGALRSAGRPVCPEWRSVMSYHVLPAAGRTPAPDSSRKVVCRASRRGQHRS</sequence>
<reference evidence="2 3" key="1">
    <citation type="submission" date="2016-06" db="EMBL/GenBank/DDBJ databases">
        <authorList>
            <person name="Kjaerup R.B."/>
            <person name="Dalgaard T.S."/>
            <person name="Juul-Madsen H.R."/>
        </authorList>
    </citation>
    <scope>NUCLEOTIDE SEQUENCE [LARGE SCALE GENOMIC DNA]</scope>
    <source>
        <strain evidence="2">3</strain>
    </source>
</reference>
<gene>
    <name evidence="2" type="ORF">ACCAA_350103</name>
</gene>
<dbReference type="EMBL" id="FLQX01000111">
    <property type="protein sequence ID" value="SBT06722.1"/>
    <property type="molecule type" value="Genomic_DNA"/>
</dbReference>
<name>A0A1A8XQJ6_9PROT</name>
<accession>A0A1A8XQJ6</accession>
<evidence type="ECO:0000313" key="3">
    <source>
        <dbReference type="Proteomes" id="UP000199169"/>
    </source>
</evidence>
<feature type="compositionally biased region" description="Basic residues" evidence="1">
    <location>
        <begin position="88"/>
        <end position="100"/>
    </location>
</feature>
<evidence type="ECO:0000256" key="1">
    <source>
        <dbReference type="SAM" id="MobiDB-lite"/>
    </source>
</evidence>
<organism evidence="2 3">
    <name type="scientific">Candidatus Accumulibacter aalborgensis</name>
    <dbReference type="NCBI Taxonomy" id="1860102"/>
    <lineage>
        <taxon>Bacteria</taxon>
        <taxon>Pseudomonadati</taxon>
        <taxon>Pseudomonadota</taxon>
        <taxon>Betaproteobacteria</taxon>
        <taxon>Candidatus Accumulibacter</taxon>
    </lineage>
</organism>
<dbReference type="STRING" id="1860102.ACCAA_350103"/>